<evidence type="ECO:0000313" key="2">
    <source>
        <dbReference type="Proteomes" id="UP000542405"/>
    </source>
</evidence>
<gene>
    <name evidence="1" type="ORF">HGQ98_29005</name>
</gene>
<reference evidence="1 2" key="1">
    <citation type="submission" date="2020-04" db="EMBL/GenBank/DDBJ databases">
        <title>Achromobacter ruhlandii genome sequencing and assembly.</title>
        <authorList>
            <person name="Martins R.C.R."/>
            <person name="Perdigao-Neto L.V."/>
            <person name="Levin A.S.S."/>
            <person name="Costa S.F."/>
        </authorList>
    </citation>
    <scope>NUCLEOTIDE SEQUENCE [LARGE SCALE GENOMIC DNA]</scope>
    <source>
        <strain evidence="1 2">9035ralo</strain>
    </source>
</reference>
<proteinExistence type="predicted"/>
<name>A0A848NJR3_9BURK</name>
<dbReference type="EMBL" id="JABBZE010000654">
    <property type="protein sequence ID" value="NMU93449.1"/>
    <property type="molecule type" value="Genomic_DNA"/>
</dbReference>
<dbReference type="AlphaFoldDB" id="A0A848NJR3"/>
<evidence type="ECO:0000313" key="1">
    <source>
        <dbReference type="EMBL" id="NMU93449.1"/>
    </source>
</evidence>
<dbReference type="Proteomes" id="UP000542405">
    <property type="component" value="Unassembled WGS sequence"/>
</dbReference>
<protein>
    <submittedName>
        <fullName evidence="1">ABC transporter substrate-binding protein</fullName>
    </submittedName>
</protein>
<organism evidence="1 2">
    <name type="scientific">Achromobacter ruhlandii</name>
    <dbReference type="NCBI Taxonomy" id="72557"/>
    <lineage>
        <taxon>Bacteria</taxon>
        <taxon>Pseudomonadati</taxon>
        <taxon>Pseudomonadota</taxon>
        <taxon>Betaproteobacteria</taxon>
        <taxon>Burkholderiales</taxon>
        <taxon>Alcaligenaceae</taxon>
        <taxon>Achromobacter</taxon>
    </lineage>
</organism>
<accession>A0A848NJR3</accession>
<comment type="caution">
    <text evidence="1">The sequence shown here is derived from an EMBL/GenBank/DDBJ whole genome shotgun (WGS) entry which is preliminary data.</text>
</comment>
<feature type="non-terminal residue" evidence="1">
    <location>
        <position position="41"/>
    </location>
</feature>
<sequence length="41" mass="4204">MPANIIQAFTPTGVLRATINLGNPILANRDGNGDPIGVSVD</sequence>